<name>A0A9J5WN10_SOLCO</name>
<dbReference type="AlphaFoldDB" id="A0A9J5WN10"/>
<evidence type="ECO:0000313" key="2">
    <source>
        <dbReference type="Proteomes" id="UP000824120"/>
    </source>
</evidence>
<keyword evidence="2" id="KW-1185">Reference proteome</keyword>
<comment type="caution">
    <text evidence="1">The sequence shown here is derived from an EMBL/GenBank/DDBJ whole genome shotgun (WGS) entry which is preliminary data.</text>
</comment>
<accession>A0A9J5WN10</accession>
<dbReference type="EMBL" id="JACXVP010000011">
    <property type="protein sequence ID" value="KAG5576575.1"/>
    <property type="molecule type" value="Genomic_DNA"/>
</dbReference>
<dbReference type="OrthoDB" id="10457419at2759"/>
<proteinExistence type="predicted"/>
<organism evidence="1 2">
    <name type="scientific">Solanum commersonii</name>
    <name type="common">Commerson's wild potato</name>
    <name type="synonym">Commerson's nightshade</name>
    <dbReference type="NCBI Taxonomy" id="4109"/>
    <lineage>
        <taxon>Eukaryota</taxon>
        <taxon>Viridiplantae</taxon>
        <taxon>Streptophyta</taxon>
        <taxon>Embryophyta</taxon>
        <taxon>Tracheophyta</taxon>
        <taxon>Spermatophyta</taxon>
        <taxon>Magnoliopsida</taxon>
        <taxon>eudicotyledons</taxon>
        <taxon>Gunneridae</taxon>
        <taxon>Pentapetalae</taxon>
        <taxon>asterids</taxon>
        <taxon>lamiids</taxon>
        <taxon>Solanales</taxon>
        <taxon>Solanaceae</taxon>
        <taxon>Solanoideae</taxon>
        <taxon>Solaneae</taxon>
        <taxon>Solanum</taxon>
    </lineage>
</organism>
<gene>
    <name evidence="1" type="ORF">H5410_056709</name>
</gene>
<reference evidence="1 2" key="1">
    <citation type="submission" date="2020-09" db="EMBL/GenBank/DDBJ databases">
        <title>De no assembly of potato wild relative species, Solanum commersonii.</title>
        <authorList>
            <person name="Cho K."/>
        </authorList>
    </citation>
    <scope>NUCLEOTIDE SEQUENCE [LARGE SCALE GENOMIC DNA]</scope>
    <source>
        <strain evidence="1">LZ3.2</strain>
        <tissue evidence="1">Leaf</tissue>
    </source>
</reference>
<evidence type="ECO:0000313" key="1">
    <source>
        <dbReference type="EMBL" id="KAG5576575.1"/>
    </source>
</evidence>
<sequence>MAKALFEKLADDINDHYNILIEDINAIKYGYVLLLNYPEMQNKNSKAHVEWREGASLTEQEHMSVSGTVLEDDINNLN</sequence>
<protein>
    <submittedName>
        <fullName evidence="1">Uncharacterized protein</fullName>
    </submittedName>
</protein>
<dbReference type="Proteomes" id="UP000824120">
    <property type="component" value="Chromosome 11"/>
</dbReference>